<gene>
    <name evidence="2" type="ORF">GBAR_LOCUS6847</name>
</gene>
<keyword evidence="3" id="KW-1185">Reference proteome</keyword>
<proteinExistence type="predicted"/>
<dbReference type="PANTHER" id="PTHR39163">
    <property type="entry name" value="FERREDOXIN"/>
    <property type="match status" value="1"/>
</dbReference>
<comment type="caution">
    <text evidence="2">The sequence shown here is derived from an EMBL/GenBank/DDBJ whole genome shotgun (WGS) entry which is preliminary data.</text>
</comment>
<dbReference type="Pfam" id="PF13370">
    <property type="entry name" value="Fer4_13"/>
    <property type="match status" value="1"/>
</dbReference>
<sequence length="74" mass="8024">MPRQLKITVDYNVCVGNAMCETFAPNTFGLNDDRQSYVKDAAGDPEDTILLAAENCPVTAITVEDAETGEILFP</sequence>
<protein>
    <submittedName>
        <fullName evidence="2">Ferredoxin</fullName>
    </submittedName>
</protein>
<dbReference type="PANTHER" id="PTHR39163:SF1">
    <property type="entry name" value="FERREDOXIN"/>
    <property type="match status" value="1"/>
</dbReference>
<accession>A0AA35RF85</accession>
<evidence type="ECO:0000313" key="3">
    <source>
        <dbReference type="Proteomes" id="UP001174909"/>
    </source>
</evidence>
<organism evidence="2 3">
    <name type="scientific">Geodia barretti</name>
    <name type="common">Barrett's horny sponge</name>
    <dbReference type="NCBI Taxonomy" id="519541"/>
    <lineage>
        <taxon>Eukaryota</taxon>
        <taxon>Metazoa</taxon>
        <taxon>Porifera</taxon>
        <taxon>Demospongiae</taxon>
        <taxon>Heteroscleromorpha</taxon>
        <taxon>Tetractinellida</taxon>
        <taxon>Astrophorina</taxon>
        <taxon>Geodiidae</taxon>
        <taxon>Geodia</taxon>
    </lineage>
</organism>
<dbReference type="SUPFAM" id="SSF54862">
    <property type="entry name" value="4Fe-4S ferredoxins"/>
    <property type="match status" value="1"/>
</dbReference>
<name>A0AA35RF85_GEOBA</name>
<dbReference type="Proteomes" id="UP001174909">
    <property type="component" value="Unassembled WGS sequence"/>
</dbReference>
<evidence type="ECO:0000313" key="2">
    <source>
        <dbReference type="EMBL" id="CAI8010393.1"/>
    </source>
</evidence>
<evidence type="ECO:0000256" key="1">
    <source>
        <dbReference type="ARBA" id="ARBA00001966"/>
    </source>
</evidence>
<dbReference type="Gene3D" id="3.30.70.20">
    <property type="match status" value="1"/>
</dbReference>
<dbReference type="AlphaFoldDB" id="A0AA35RF85"/>
<reference evidence="2" key="1">
    <citation type="submission" date="2023-03" db="EMBL/GenBank/DDBJ databases">
        <authorList>
            <person name="Steffen K."/>
            <person name="Cardenas P."/>
        </authorList>
    </citation>
    <scope>NUCLEOTIDE SEQUENCE</scope>
</reference>
<comment type="cofactor">
    <cofactor evidence="1">
        <name>[4Fe-4S] cluster</name>
        <dbReference type="ChEBI" id="CHEBI:49883"/>
    </cofactor>
</comment>
<dbReference type="EMBL" id="CASHTH010001033">
    <property type="protein sequence ID" value="CAI8010393.1"/>
    <property type="molecule type" value="Genomic_DNA"/>
</dbReference>
<dbReference type="InterPro" id="IPR052395">
    <property type="entry name" value="ET_Ferredoxin"/>
</dbReference>